<name>A0A5D6VI94_9BACT</name>
<dbReference type="AlphaFoldDB" id="A0A5D6VI94"/>
<organism evidence="1 2">
    <name type="scientific">Hymenobacter lutimineralis</name>
    <dbReference type="NCBI Taxonomy" id="2606448"/>
    <lineage>
        <taxon>Bacteria</taxon>
        <taxon>Pseudomonadati</taxon>
        <taxon>Bacteroidota</taxon>
        <taxon>Cytophagia</taxon>
        <taxon>Cytophagales</taxon>
        <taxon>Hymenobacteraceae</taxon>
        <taxon>Hymenobacter</taxon>
    </lineage>
</organism>
<dbReference type="EMBL" id="VTHL01000001">
    <property type="protein sequence ID" value="TYZ14519.1"/>
    <property type="molecule type" value="Genomic_DNA"/>
</dbReference>
<proteinExistence type="predicted"/>
<evidence type="ECO:0000313" key="2">
    <source>
        <dbReference type="Proteomes" id="UP000322791"/>
    </source>
</evidence>
<comment type="caution">
    <text evidence="1">The sequence shown here is derived from an EMBL/GenBank/DDBJ whole genome shotgun (WGS) entry which is preliminary data.</text>
</comment>
<sequence length="185" mass="20812">MEKFCVCLCFLLLLIGRVGQCQIVIPEAKLKVTLPNSSWSALSRQELGERLLYSSKRLPIVDKAGRSIIPNMAFLLEEIPSTVDLQTFSAELQRGLTEEQPDGVHDARVVNMYKPDEKNGVIRLKNMLGYQLTYLDKASLSHTVYVVYLVHNDVGVQAIFDSTSDVFAQCEPEFLRTIHSIVNLP</sequence>
<evidence type="ECO:0000313" key="1">
    <source>
        <dbReference type="EMBL" id="TYZ14519.1"/>
    </source>
</evidence>
<dbReference type="RefSeq" id="WP_149069301.1">
    <property type="nucleotide sequence ID" value="NZ_VTHL01000001.1"/>
</dbReference>
<dbReference type="Proteomes" id="UP000322791">
    <property type="component" value="Unassembled WGS sequence"/>
</dbReference>
<protein>
    <recommendedName>
        <fullName evidence="3">PsbP C-terminal domain-containing protein</fullName>
    </recommendedName>
</protein>
<keyword evidence="2" id="KW-1185">Reference proteome</keyword>
<gene>
    <name evidence="1" type="ORF">FY528_01975</name>
</gene>
<reference evidence="1 2" key="1">
    <citation type="submission" date="2019-08" db="EMBL/GenBank/DDBJ databases">
        <authorList>
            <person name="Seo M.-J."/>
        </authorList>
    </citation>
    <scope>NUCLEOTIDE SEQUENCE [LARGE SCALE GENOMIC DNA]</scope>
    <source>
        <strain evidence="1 2">KIGAM108</strain>
    </source>
</reference>
<accession>A0A5D6VI94</accession>
<evidence type="ECO:0008006" key="3">
    <source>
        <dbReference type="Google" id="ProtNLM"/>
    </source>
</evidence>